<evidence type="ECO:0000256" key="1">
    <source>
        <dbReference type="SAM" id="MobiDB-lite"/>
    </source>
</evidence>
<evidence type="ECO:0000313" key="2">
    <source>
        <dbReference type="EMBL" id="KAF3833721.1"/>
    </source>
</evidence>
<protein>
    <submittedName>
        <fullName evidence="2">Uncharacterized protein</fullName>
    </submittedName>
</protein>
<proteinExistence type="predicted"/>
<dbReference type="Proteomes" id="UP000518266">
    <property type="component" value="Unassembled WGS sequence"/>
</dbReference>
<organism evidence="2 3">
    <name type="scientific">Dissostichus mawsoni</name>
    <name type="common">Antarctic cod</name>
    <dbReference type="NCBI Taxonomy" id="36200"/>
    <lineage>
        <taxon>Eukaryota</taxon>
        <taxon>Metazoa</taxon>
        <taxon>Chordata</taxon>
        <taxon>Craniata</taxon>
        <taxon>Vertebrata</taxon>
        <taxon>Euteleostomi</taxon>
        <taxon>Actinopterygii</taxon>
        <taxon>Neopterygii</taxon>
        <taxon>Teleostei</taxon>
        <taxon>Neoteleostei</taxon>
        <taxon>Acanthomorphata</taxon>
        <taxon>Eupercaria</taxon>
        <taxon>Perciformes</taxon>
        <taxon>Notothenioidei</taxon>
        <taxon>Nototheniidae</taxon>
        <taxon>Dissostichus</taxon>
    </lineage>
</organism>
<gene>
    <name evidence="2" type="ORF">F7725_024925</name>
</gene>
<dbReference type="AlphaFoldDB" id="A0A7J5X9W5"/>
<sequence>MSDTPLTPLLLSPMATGGGRLAPPPAPPARSPSTELSTRIPPPASPPASVKPQEWTPAQPG</sequence>
<feature type="region of interest" description="Disordered" evidence="1">
    <location>
        <begin position="1"/>
        <end position="61"/>
    </location>
</feature>
<dbReference type="EMBL" id="JAAKFY010000026">
    <property type="protein sequence ID" value="KAF3833721.1"/>
    <property type="molecule type" value="Genomic_DNA"/>
</dbReference>
<feature type="compositionally biased region" description="Low complexity" evidence="1">
    <location>
        <begin position="1"/>
        <end position="11"/>
    </location>
</feature>
<accession>A0A7J5X9W5</accession>
<keyword evidence="3" id="KW-1185">Reference proteome</keyword>
<reference evidence="2 3" key="1">
    <citation type="submission" date="2020-03" db="EMBL/GenBank/DDBJ databases">
        <title>Dissostichus mawsoni Genome sequencing and assembly.</title>
        <authorList>
            <person name="Park H."/>
        </authorList>
    </citation>
    <scope>NUCLEOTIDE SEQUENCE [LARGE SCALE GENOMIC DNA]</scope>
    <source>
        <strain evidence="2">DM0001</strain>
        <tissue evidence="2">Muscle</tissue>
    </source>
</reference>
<comment type="caution">
    <text evidence="2">The sequence shown here is derived from an EMBL/GenBank/DDBJ whole genome shotgun (WGS) entry which is preliminary data.</text>
</comment>
<evidence type="ECO:0000313" key="3">
    <source>
        <dbReference type="Proteomes" id="UP000518266"/>
    </source>
</evidence>
<name>A0A7J5X9W5_DISMA</name>